<comment type="caution">
    <text evidence="3">The sequence shown here is derived from an EMBL/GenBank/DDBJ whole genome shotgun (WGS) entry which is preliminary data.</text>
</comment>
<feature type="compositionally biased region" description="Polar residues" evidence="1">
    <location>
        <begin position="164"/>
        <end position="173"/>
    </location>
</feature>
<dbReference type="PANTHER" id="PTHR21386">
    <property type="entry name" value="INSCUTEABLE"/>
    <property type="match status" value="1"/>
</dbReference>
<evidence type="ECO:0000259" key="2">
    <source>
        <dbReference type="Pfam" id="PF19427"/>
    </source>
</evidence>
<dbReference type="PANTHER" id="PTHR21386:SF0">
    <property type="entry name" value="PROTEIN INSCUTEABLE HOMOLOG"/>
    <property type="match status" value="1"/>
</dbReference>
<proteinExistence type="predicted"/>
<evidence type="ECO:0000313" key="4">
    <source>
        <dbReference type="Proteomes" id="UP001177023"/>
    </source>
</evidence>
<accession>A0AA36CWA5</accession>
<dbReference type="InterPro" id="IPR016024">
    <property type="entry name" value="ARM-type_fold"/>
</dbReference>
<dbReference type="SUPFAM" id="SSF48371">
    <property type="entry name" value="ARM repeat"/>
    <property type="match status" value="1"/>
</dbReference>
<dbReference type="Proteomes" id="UP001177023">
    <property type="component" value="Unassembled WGS sequence"/>
</dbReference>
<dbReference type="GO" id="GO:0008093">
    <property type="term" value="F:cytoskeletal anchor activity"/>
    <property type="evidence" value="ECO:0007669"/>
    <property type="project" value="TreeGrafter"/>
</dbReference>
<dbReference type="InterPro" id="IPR011989">
    <property type="entry name" value="ARM-like"/>
</dbReference>
<evidence type="ECO:0000256" key="1">
    <source>
        <dbReference type="SAM" id="MobiDB-lite"/>
    </source>
</evidence>
<feature type="compositionally biased region" description="Polar residues" evidence="1">
    <location>
        <begin position="294"/>
        <end position="306"/>
    </location>
</feature>
<dbReference type="EMBL" id="CATQJA010002644">
    <property type="protein sequence ID" value="CAJ0576523.1"/>
    <property type="molecule type" value="Genomic_DNA"/>
</dbReference>
<dbReference type="GO" id="GO:0045176">
    <property type="term" value="P:apical protein localization"/>
    <property type="evidence" value="ECO:0007669"/>
    <property type="project" value="TreeGrafter"/>
</dbReference>
<reference evidence="3" key="1">
    <citation type="submission" date="2023-06" db="EMBL/GenBank/DDBJ databases">
        <authorList>
            <person name="Delattre M."/>
        </authorList>
    </citation>
    <scope>NUCLEOTIDE SEQUENCE</scope>
    <source>
        <strain evidence="3">AF72</strain>
    </source>
</reference>
<dbReference type="Gene3D" id="1.25.10.10">
    <property type="entry name" value="Leucine-rich Repeat Variant"/>
    <property type="match status" value="1"/>
</dbReference>
<sequence length="769" mass="84601">MVRMNAALAKYWDSFENASDSEIGRLHSEEKEDLDTTKSETREWLSQLSLSVEQECSSILYAKSLLNSEDNVQPATPASPRTKRQHRVSVAINTPHLSQSLQNVAQPPPKPKRCIARLTATNGSFDTAISAATPTPCSFPSFSTQDLVEMCKEEHAVKRRESEALSSDNSQLSDEGRRLAAKPEATDCSGRRLASAIVDVSRQLSIPRRGVRLRPHLPPYDQLRIRVERSGSRVIGYRRANQHQLRHTIAVNGDDIEAAISHCEKLAPTATIHNNNNNHRSLPPLPSPKSLDSTSTESVDSGQCSGEYNAGSLPHRRSAGPHSFRRMETIPQHEEVIPLQPDDSELYGGYQKSCLPGYPRMASTMDHILRTASSIYSLLSSAQTPQTARDLLAKAAVFIQIVETSPCGTFLPKYDIDVVRLQLADLQQSLPEPCSIEQHLPQQKSPLITNYFTIVLRRMVELVLSLFAKIIARYLGECVNKDRLLAIALEHLIHLVLFGDDMCLETIQAGGLSSILKLLRQPSTPEETCRLLLRALAVLCGVSKGCLHLLAVGGLEVVLGQLHGSSISCSIEASGVLTQLTNPQHSFVQLANIESIVVRLLEVIDMCETAESLLLCTAALANTSLQDNSAIEFFYKYNAVARLISAYNRQNCSTIFVQEQLVTIMSRMAARHYEECLVGQGAVPVLLEMLTVTDTIHADYCRRIRYKAAVCIGTLAATGVGLKALYNNQAYAILCNVLQMENAASNPLGMICANIKTKLESRQEAESAV</sequence>
<organism evidence="3 4">
    <name type="scientific">Mesorhabditis spiculigera</name>
    <dbReference type="NCBI Taxonomy" id="96644"/>
    <lineage>
        <taxon>Eukaryota</taxon>
        <taxon>Metazoa</taxon>
        <taxon>Ecdysozoa</taxon>
        <taxon>Nematoda</taxon>
        <taxon>Chromadorea</taxon>
        <taxon>Rhabditida</taxon>
        <taxon>Rhabditina</taxon>
        <taxon>Rhabditomorpha</taxon>
        <taxon>Rhabditoidea</taxon>
        <taxon>Rhabditidae</taxon>
        <taxon>Mesorhabditinae</taxon>
        <taxon>Mesorhabditis</taxon>
    </lineage>
</organism>
<dbReference type="GO" id="GO:0008356">
    <property type="term" value="P:asymmetric cell division"/>
    <property type="evidence" value="ECO:0007669"/>
    <property type="project" value="InterPro"/>
</dbReference>
<dbReference type="GO" id="GO:0009786">
    <property type="term" value="P:regulation of asymmetric cell division"/>
    <property type="evidence" value="ECO:0007669"/>
    <property type="project" value="TreeGrafter"/>
</dbReference>
<dbReference type="InterPro" id="IPR039921">
    <property type="entry name" value="Inscuteable"/>
</dbReference>
<gene>
    <name evidence="3" type="ORF">MSPICULIGERA_LOCUS14814</name>
</gene>
<feature type="compositionally biased region" description="Polar residues" evidence="1">
    <location>
        <begin position="271"/>
        <end position="280"/>
    </location>
</feature>
<feature type="non-terminal residue" evidence="3">
    <location>
        <position position="1"/>
    </location>
</feature>
<dbReference type="Pfam" id="PF19427">
    <property type="entry name" value="Insc_C"/>
    <property type="match status" value="1"/>
</dbReference>
<dbReference type="AlphaFoldDB" id="A0AA36CWA5"/>
<evidence type="ECO:0000313" key="3">
    <source>
        <dbReference type="EMBL" id="CAJ0576523.1"/>
    </source>
</evidence>
<feature type="region of interest" description="Disordered" evidence="1">
    <location>
        <begin position="271"/>
        <end position="321"/>
    </location>
</feature>
<feature type="region of interest" description="Disordered" evidence="1">
    <location>
        <begin position="158"/>
        <end position="185"/>
    </location>
</feature>
<protein>
    <recommendedName>
        <fullName evidence="2">Protein inscuteable homologue C-terminal domain-containing protein</fullName>
    </recommendedName>
</protein>
<dbReference type="GO" id="GO:0045179">
    <property type="term" value="C:apical cortex"/>
    <property type="evidence" value="ECO:0007669"/>
    <property type="project" value="TreeGrafter"/>
</dbReference>
<name>A0AA36CWA5_9BILA</name>
<dbReference type="InterPro" id="IPR045789">
    <property type="entry name" value="Insc_C"/>
</dbReference>
<dbReference type="GO" id="GO:0000132">
    <property type="term" value="P:establishment of mitotic spindle orientation"/>
    <property type="evidence" value="ECO:0007669"/>
    <property type="project" value="TreeGrafter"/>
</dbReference>
<feature type="domain" description="Protein inscuteable homologue C-terminal" evidence="2">
    <location>
        <begin position="456"/>
        <end position="716"/>
    </location>
</feature>
<keyword evidence="4" id="KW-1185">Reference proteome</keyword>